<keyword evidence="4" id="KW-0633">Potassium transport</keyword>
<evidence type="ECO:0000256" key="7">
    <source>
        <dbReference type="ARBA" id="ARBA00022989"/>
    </source>
</evidence>
<dbReference type="GO" id="GO:1902600">
    <property type="term" value="P:proton transmembrane transport"/>
    <property type="evidence" value="ECO:0007669"/>
    <property type="project" value="InterPro"/>
</dbReference>
<dbReference type="Pfam" id="PF00999">
    <property type="entry name" value="Na_H_Exchanger"/>
    <property type="match status" value="1"/>
</dbReference>
<evidence type="ECO:0000259" key="11">
    <source>
        <dbReference type="PROSITE" id="PS51201"/>
    </source>
</evidence>
<feature type="transmembrane region" description="Helical" evidence="10">
    <location>
        <begin position="357"/>
        <end position="377"/>
    </location>
</feature>
<feature type="transmembrane region" description="Helical" evidence="10">
    <location>
        <begin position="27"/>
        <end position="44"/>
    </location>
</feature>
<dbReference type="AlphaFoldDB" id="A0A2G1DL46"/>
<dbReference type="RefSeq" id="WP_099341062.1">
    <property type="nucleotide sequence ID" value="NZ_CP032098.1"/>
</dbReference>
<evidence type="ECO:0000313" key="12">
    <source>
        <dbReference type="EMBL" id="AXX92012.1"/>
    </source>
</evidence>
<evidence type="ECO:0000256" key="6">
    <source>
        <dbReference type="ARBA" id="ARBA00022958"/>
    </source>
</evidence>
<feature type="transmembrane region" description="Helical" evidence="10">
    <location>
        <begin position="6"/>
        <end position="22"/>
    </location>
</feature>
<keyword evidence="8" id="KW-0406">Ion transport</keyword>
<feature type="transmembrane region" description="Helical" evidence="10">
    <location>
        <begin position="85"/>
        <end position="106"/>
    </location>
</feature>
<dbReference type="PROSITE" id="PS51201">
    <property type="entry name" value="RCK_N"/>
    <property type="match status" value="1"/>
</dbReference>
<organism evidence="13 14">
    <name type="scientific">Malaciobacter molluscorum LMG 25693</name>
    <dbReference type="NCBI Taxonomy" id="870501"/>
    <lineage>
        <taxon>Bacteria</taxon>
        <taxon>Pseudomonadati</taxon>
        <taxon>Campylobacterota</taxon>
        <taxon>Epsilonproteobacteria</taxon>
        <taxon>Campylobacterales</taxon>
        <taxon>Arcobacteraceae</taxon>
        <taxon>Malaciobacter</taxon>
    </lineage>
</organism>
<comment type="subcellular location">
    <subcellularLocation>
        <location evidence="1">Membrane</location>
        <topology evidence="1">Multi-pass membrane protein</topology>
    </subcellularLocation>
</comment>
<evidence type="ECO:0000256" key="8">
    <source>
        <dbReference type="ARBA" id="ARBA00023065"/>
    </source>
</evidence>
<feature type="domain" description="RCK N-terminal" evidence="11">
    <location>
        <begin position="399"/>
        <end position="516"/>
    </location>
</feature>
<dbReference type="Proteomes" id="UP000221222">
    <property type="component" value="Unassembled WGS sequence"/>
</dbReference>
<feature type="transmembrane region" description="Helical" evidence="10">
    <location>
        <begin position="240"/>
        <end position="258"/>
    </location>
</feature>
<feature type="transmembrane region" description="Helical" evidence="10">
    <location>
        <begin position="112"/>
        <end position="134"/>
    </location>
</feature>
<dbReference type="Pfam" id="PF02254">
    <property type="entry name" value="TrkA_N"/>
    <property type="match status" value="1"/>
</dbReference>
<evidence type="ECO:0000313" key="15">
    <source>
        <dbReference type="Proteomes" id="UP000262712"/>
    </source>
</evidence>
<evidence type="ECO:0000256" key="1">
    <source>
        <dbReference type="ARBA" id="ARBA00004141"/>
    </source>
</evidence>
<dbReference type="PANTHER" id="PTHR46157">
    <property type="entry name" value="K(+) EFFLUX ANTIPORTER 3, CHLOROPLASTIC"/>
    <property type="match status" value="1"/>
</dbReference>
<proteinExistence type="predicted"/>
<dbReference type="Gene3D" id="3.40.50.720">
    <property type="entry name" value="NAD(P)-binding Rossmann-like Domain"/>
    <property type="match status" value="1"/>
</dbReference>
<dbReference type="EMBL" id="NXFY01000001">
    <property type="protein sequence ID" value="PHO19245.1"/>
    <property type="molecule type" value="Genomic_DNA"/>
</dbReference>
<dbReference type="InterPro" id="IPR006153">
    <property type="entry name" value="Cation/H_exchanger_TM"/>
</dbReference>
<evidence type="ECO:0000256" key="4">
    <source>
        <dbReference type="ARBA" id="ARBA00022538"/>
    </source>
</evidence>
<name>A0A2G1DL46_9BACT</name>
<protein>
    <submittedName>
        <fullName evidence="12">Glutathione-regulated potassium-efflux system protein, KefB/KefC family</fullName>
    </submittedName>
    <submittedName>
        <fullName evidence="13">Potassium transporter</fullName>
    </submittedName>
</protein>
<dbReference type="KEGG" id="amol:AMOL_1023"/>
<gene>
    <name evidence="12" type="ORF">AMOL_1023</name>
    <name evidence="13" type="ORF">CPU12_00235</name>
</gene>
<evidence type="ECO:0000256" key="2">
    <source>
        <dbReference type="ARBA" id="ARBA00022448"/>
    </source>
</evidence>
<feature type="transmembrane region" description="Helical" evidence="10">
    <location>
        <begin position="270"/>
        <end position="288"/>
    </location>
</feature>
<accession>A0A2G1DL46</accession>
<feature type="transmembrane region" description="Helical" evidence="10">
    <location>
        <begin position="176"/>
        <end position="197"/>
    </location>
</feature>
<dbReference type="Proteomes" id="UP000262712">
    <property type="component" value="Chromosome"/>
</dbReference>
<evidence type="ECO:0000256" key="10">
    <source>
        <dbReference type="SAM" id="Phobius"/>
    </source>
</evidence>
<feature type="transmembrane region" description="Helical" evidence="10">
    <location>
        <begin position="217"/>
        <end position="234"/>
    </location>
</feature>
<keyword evidence="14" id="KW-1185">Reference proteome</keyword>
<feature type="transmembrane region" description="Helical" evidence="10">
    <location>
        <begin position="326"/>
        <end position="345"/>
    </location>
</feature>
<feature type="transmembrane region" description="Helical" evidence="10">
    <location>
        <begin position="294"/>
        <end position="314"/>
    </location>
</feature>
<dbReference type="EMBL" id="CP032098">
    <property type="protein sequence ID" value="AXX92012.1"/>
    <property type="molecule type" value="Genomic_DNA"/>
</dbReference>
<evidence type="ECO:0000313" key="13">
    <source>
        <dbReference type="EMBL" id="PHO19245.1"/>
    </source>
</evidence>
<reference evidence="13 14" key="1">
    <citation type="submission" date="2017-09" db="EMBL/GenBank/DDBJ databases">
        <title>Arcobacter canalis sp. nov., a new species isolated from a water canal contaminated with urban sewage.</title>
        <authorList>
            <person name="Perez-Cataluna A."/>
            <person name="Salas-Masso N."/>
            <person name="Figueras M.J."/>
        </authorList>
    </citation>
    <scope>NUCLEOTIDE SEQUENCE [LARGE SCALE GENOMIC DNA]</scope>
    <source>
        <strain evidence="13 14">F98-3</strain>
    </source>
</reference>
<dbReference type="GO" id="GO:0006813">
    <property type="term" value="P:potassium ion transport"/>
    <property type="evidence" value="ECO:0007669"/>
    <property type="project" value="UniProtKB-KW"/>
</dbReference>
<keyword evidence="9 10" id="KW-0472">Membrane</keyword>
<dbReference type="GO" id="GO:0015297">
    <property type="term" value="F:antiporter activity"/>
    <property type="evidence" value="ECO:0007669"/>
    <property type="project" value="UniProtKB-KW"/>
</dbReference>
<evidence type="ECO:0000256" key="5">
    <source>
        <dbReference type="ARBA" id="ARBA00022692"/>
    </source>
</evidence>
<sequence length="530" mass="59612">MQNILFTLFLTIAISTVLNIVLKRFGISHIIGYIATGTIISYLFNFNGIDIHSLELIAEFGIVFLMFTIGLEMSFERIRKMKEILLLNGFLQVSLSSIIIFLFSHFIINIAIVPSIIISLAFSLSSTAIVLSYLKQSKDIYTPFGEKSTAILIFQDLAVIPILLLISFLANDTLSVSEVIINTFLSAVIVILFLFTIGKKLMNWLLKFASNTNVEELFLGSIFSIVMGASILAHEMGFTYSLGAFIAGMIIAETGFRIKIESDIATYKDFLLGTFFFSVGTKIDIFYFLHNIHYIFAIFVGIILIKAIVVYFIIRRKSNKSTAIKTAISLCQVGEFSFAIFALATNDGLLSKQLSSFLILITVLSMILTPFIISNVYKIASYFEVEFYESDKITPIEKKNHIIICGFTTLGRIIARKLKAENKPFVIISDDLRHVLLARKQGYMAYFGHLDKKPVLESLKVDSSSSIIITLSNTKRKRLICEAILAFYKDANIVLKINSTEERKNLKDLNIRSFVHAYNEVANLLIERAT</sequence>
<keyword evidence="6" id="KW-0630">Potassium</keyword>
<dbReference type="PANTHER" id="PTHR46157:SF4">
    <property type="entry name" value="K(+) EFFLUX ANTIPORTER 3, CHLOROPLASTIC"/>
    <property type="match status" value="1"/>
</dbReference>
<feature type="transmembrane region" description="Helical" evidence="10">
    <location>
        <begin position="56"/>
        <end position="73"/>
    </location>
</feature>
<dbReference type="InterPro" id="IPR036291">
    <property type="entry name" value="NAD(P)-bd_dom_sf"/>
</dbReference>
<evidence type="ECO:0000313" key="14">
    <source>
        <dbReference type="Proteomes" id="UP000221222"/>
    </source>
</evidence>
<keyword evidence="2" id="KW-0813">Transport</keyword>
<keyword evidence="3" id="KW-0050">Antiport</keyword>
<reference evidence="12 15" key="2">
    <citation type="submission" date="2018-08" db="EMBL/GenBank/DDBJ databases">
        <title>Complete genome of the Arcobacter molluscorum type strain LMG 25693.</title>
        <authorList>
            <person name="Miller W.G."/>
            <person name="Yee E."/>
            <person name="Bono J.L."/>
        </authorList>
    </citation>
    <scope>NUCLEOTIDE SEQUENCE [LARGE SCALE GENOMIC DNA]</scope>
    <source>
        <strain evidence="12 15">CECT 7696</strain>
    </source>
</reference>
<keyword evidence="7 10" id="KW-1133">Transmembrane helix</keyword>
<keyword evidence="5 10" id="KW-0812">Transmembrane</keyword>
<dbReference type="SUPFAM" id="SSF51735">
    <property type="entry name" value="NAD(P)-binding Rossmann-fold domains"/>
    <property type="match status" value="1"/>
</dbReference>
<dbReference type="InterPro" id="IPR038770">
    <property type="entry name" value="Na+/solute_symporter_sf"/>
</dbReference>
<feature type="transmembrane region" description="Helical" evidence="10">
    <location>
        <begin position="150"/>
        <end position="170"/>
    </location>
</feature>
<dbReference type="GO" id="GO:0005886">
    <property type="term" value="C:plasma membrane"/>
    <property type="evidence" value="ECO:0007669"/>
    <property type="project" value="TreeGrafter"/>
</dbReference>
<evidence type="ECO:0000256" key="3">
    <source>
        <dbReference type="ARBA" id="ARBA00022449"/>
    </source>
</evidence>
<evidence type="ECO:0000256" key="9">
    <source>
        <dbReference type="ARBA" id="ARBA00023136"/>
    </source>
</evidence>
<dbReference type="Gene3D" id="1.20.1530.20">
    <property type="match status" value="1"/>
</dbReference>
<dbReference type="InterPro" id="IPR003148">
    <property type="entry name" value="RCK_N"/>
</dbReference>